<dbReference type="AlphaFoldDB" id="A0A498LU24"/>
<keyword evidence="5" id="KW-0436">Ligase</keyword>
<accession>A0A498LU24</accession>
<sequence length="365" mass="42033">MEDGEYVLLYPDGSQIKNIPGTDTPFTIGEYKEAIGKAYQRITLYICTLEDLLSKSQPQHLRHQHPSHLMGNVYTHIYAPITIDSSSSDLEEVEKLPEKDSMMVKFTDDAGLTEEALDSGGPTREFLTLLMDSIKTRRVFEGKDNAKYLSFDSKAAEDNEYFHIGRMIAVSIVHGGPGPRCLSPNFFLYLIGKVKTLEAPIEDIPDDEVKRGLLEIQNATWLSKLQELTEKYSSMLQTAGCYRFMKTLEDKKKVVDDYIQWYFIYRNHVSIQRFKEGLATLDFVNALEQHPSLFFSFMCYTETKLTADAVENIFHVQFSQPGSTNRQEEARVLSYWRDYLLYLEGIIYGYNYKKCAELSQQQIVR</sequence>
<dbReference type="EMBL" id="QBIY01013119">
    <property type="protein sequence ID" value="RXN11620.1"/>
    <property type="molecule type" value="Genomic_DNA"/>
</dbReference>
<protein>
    <submittedName>
        <fullName evidence="5">G2 M phase-specific E3 ubiquitin-ligase-like protein</fullName>
    </submittedName>
</protein>
<evidence type="ECO:0000256" key="1">
    <source>
        <dbReference type="ARBA" id="ARBA00022679"/>
    </source>
</evidence>
<evidence type="ECO:0000256" key="2">
    <source>
        <dbReference type="ARBA" id="ARBA00022786"/>
    </source>
</evidence>
<comment type="caution">
    <text evidence="3">Lacks conserved residue(s) required for the propagation of feature annotation.</text>
</comment>
<feature type="domain" description="HECT" evidence="4">
    <location>
        <begin position="86"/>
        <end position="134"/>
    </location>
</feature>
<dbReference type="STRING" id="84645.A0A498LU24"/>
<dbReference type="SUPFAM" id="SSF56204">
    <property type="entry name" value="Hect, E3 ligase catalytic domain"/>
    <property type="match status" value="1"/>
</dbReference>
<keyword evidence="2 3" id="KW-0833">Ubl conjugation pathway</keyword>
<gene>
    <name evidence="5" type="ORF">ROHU_010518</name>
</gene>
<keyword evidence="6" id="KW-1185">Reference proteome</keyword>
<organism evidence="5 6">
    <name type="scientific">Labeo rohita</name>
    <name type="common">Indian major carp</name>
    <name type="synonym">Cyprinus rohita</name>
    <dbReference type="NCBI Taxonomy" id="84645"/>
    <lineage>
        <taxon>Eukaryota</taxon>
        <taxon>Metazoa</taxon>
        <taxon>Chordata</taxon>
        <taxon>Craniata</taxon>
        <taxon>Vertebrata</taxon>
        <taxon>Euteleostomi</taxon>
        <taxon>Actinopterygii</taxon>
        <taxon>Neopterygii</taxon>
        <taxon>Teleostei</taxon>
        <taxon>Ostariophysi</taxon>
        <taxon>Cypriniformes</taxon>
        <taxon>Cyprinidae</taxon>
        <taxon>Labeoninae</taxon>
        <taxon>Labeonini</taxon>
        <taxon>Labeo</taxon>
    </lineage>
</organism>
<dbReference type="GO" id="GO:0004842">
    <property type="term" value="F:ubiquitin-protein transferase activity"/>
    <property type="evidence" value="ECO:0007669"/>
    <property type="project" value="InterPro"/>
</dbReference>
<comment type="caution">
    <text evidence="5">The sequence shown here is derived from an EMBL/GenBank/DDBJ whole genome shotgun (WGS) entry which is preliminary data.</text>
</comment>
<dbReference type="InterPro" id="IPR000569">
    <property type="entry name" value="HECT_dom"/>
</dbReference>
<evidence type="ECO:0000259" key="4">
    <source>
        <dbReference type="PROSITE" id="PS50237"/>
    </source>
</evidence>
<dbReference type="GO" id="GO:0016874">
    <property type="term" value="F:ligase activity"/>
    <property type="evidence" value="ECO:0007669"/>
    <property type="project" value="UniProtKB-KW"/>
</dbReference>
<evidence type="ECO:0000256" key="3">
    <source>
        <dbReference type="PROSITE-ProRule" id="PRU00104"/>
    </source>
</evidence>
<dbReference type="Proteomes" id="UP000290572">
    <property type="component" value="Unassembled WGS sequence"/>
</dbReference>
<dbReference type="PROSITE" id="PS50237">
    <property type="entry name" value="HECT"/>
    <property type="match status" value="1"/>
</dbReference>
<dbReference type="InterPro" id="IPR035983">
    <property type="entry name" value="Hect_E3_ubiquitin_ligase"/>
</dbReference>
<reference evidence="5 6" key="1">
    <citation type="submission" date="2018-03" db="EMBL/GenBank/DDBJ databases">
        <title>Draft genome sequence of Rohu Carp (Labeo rohita).</title>
        <authorList>
            <person name="Das P."/>
            <person name="Kushwaha B."/>
            <person name="Joshi C.G."/>
            <person name="Kumar D."/>
            <person name="Nagpure N.S."/>
            <person name="Sahoo L."/>
            <person name="Das S.P."/>
            <person name="Bit A."/>
            <person name="Patnaik S."/>
            <person name="Meher P.K."/>
            <person name="Jayasankar P."/>
            <person name="Koringa P.G."/>
            <person name="Patel N.V."/>
            <person name="Hinsu A.T."/>
            <person name="Kumar R."/>
            <person name="Pandey M."/>
            <person name="Agarwal S."/>
            <person name="Srivastava S."/>
            <person name="Singh M."/>
            <person name="Iquebal M.A."/>
            <person name="Jaiswal S."/>
            <person name="Angadi U.B."/>
            <person name="Kumar N."/>
            <person name="Raza M."/>
            <person name="Shah T.M."/>
            <person name="Rai A."/>
            <person name="Jena J.K."/>
        </authorList>
    </citation>
    <scope>NUCLEOTIDE SEQUENCE [LARGE SCALE GENOMIC DNA]</scope>
    <source>
        <strain evidence="5">DASCIFA01</strain>
        <tissue evidence="5">Testis</tissue>
    </source>
</reference>
<name>A0A498LU24_LABRO</name>
<dbReference type="Gene3D" id="3.90.1750.10">
    <property type="entry name" value="Hect, E3 ligase catalytic domains"/>
    <property type="match status" value="1"/>
</dbReference>
<evidence type="ECO:0000313" key="6">
    <source>
        <dbReference type="Proteomes" id="UP000290572"/>
    </source>
</evidence>
<evidence type="ECO:0000313" key="5">
    <source>
        <dbReference type="EMBL" id="RXN11620.1"/>
    </source>
</evidence>
<keyword evidence="1" id="KW-0808">Transferase</keyword>
<proteinExistence type="predicted"/>